<feature type="domain" description="HAMP" evidence="6">
    <location>
        <begin position="269"/>
        <end position="327"/>
    </location>
</feature>
<keyword evidence="3" id="KW-0807">Transducer</keyword>
<dbReference type="InterPro" id="IPR004089">
    <property type="entry name" value="MCPsignal_dom"/>
</dbReference>
<dbReference type="Proteomes" id="UP000327030">
    <property type="component" value="Chromosome 1"/>
</dbReference>
<dbReference type="PROSITE" id="PS50111">
    <property type="entry name" value="CHEMOTAXIS_TRANSDUC_2"/>
    <property type="match status" value="1"/>
</dbReference>
<dbReference type="GO" id="GO:0006935">
    <property type="term" value="P:chemotaxis"/>
    <property type="evidence" value="ECO:0007669"/>
    <property type="project" value="UniProtKB-KW"/>
</dbReference>
<protein>
    <submittedName>
        <fullName evidence="7">Methyl-accepting chemotaxis protein</fullName>
    </submittedName>
</protein>
<dbReference type="Gene3D" id="1.10.287.950">
    <property type="entry name" value="Methyl-accepting chemotaxis protein"/>
    <property type="match status" value="1"/>
</dbReference>
<keyword evidence="4" id="KW-0472">Membrane</keyword>
<proteinExistence type="inferred from homology"/>
<dbReference type="InterPro" id="IPR003660">
    <property type="entry name" value="HAMP_dom"/>
</dbReference>
<evidence type="ECO:0000259" key="6">
    <source>
        <dbReference type="PROSITE" id="PS50885"/>
    </source>
</evidence>
<dbReference type="InterPro" id="IPR051310">
    <property type="entry name" value="MCP_chemotaxis"/>
</dbReference>
<dbReference type="PANTHER" id="PTHR43531">
    <property type="entry name" value="PROTEIN ICFG"/>
    <property type="match status" value="1"/>
</dbReference>
<dbReference type="EMBL" id="CP043028">
    <property type="protein sequence ID" value="QFJ55175.1"/>
    <property type="molecule type" value="Genomic_DNA"/>
</dbReference>
<dbReference type="GO" id="GO:0005886">
    <property type="term" value="C:plasma membrane"/>
    <property type="evidence" value="ECO:0007669"/>
    <property type="project" value="TreeGrafter"/>
</dbReference>
<dbReference type="GO" id="GO:0007165">
    <property type="term" value="P:signal transduction"/>
    <property type="evidence" value="ECO:0007669"/>
    <property type="project" value="UniProtKB-KW"/>
</dbReference>
<dbReference type="OrthoDB" id="9760371at2"/>
<evidence type="ECO:0000256" key="4">
    <source>
        <dbReference type="SAM" id="Phobius"/>
    </source>
</evidence>
<evidence type="ECO:0000256" key="3">
    <source>
        <dbReference type="PROSITE-ProRule" id="PRU00284"/>
    </source>
</evidence>
<dbReference type="SUPFAM" id="SSF58104">
    <property type="entry name" value="Methyl-accepting chemotaxis protein (MCP) signaling domain"/>
    <property type="match status" value="1"/>
</dbReference>
<dbReference type="AlphaFoldDB" id="A0A5P6VR65"/>
<feature type="domain" description="Methyl-accepting transducer" evidence="5">
    <location>
        <begin position="332"/>
        <end position="604"/>
    </location>
</feature>
<dbReference type="KEGG" id="pxv:FXF36_10010"/>
<keyword evidence="4" id="KW-1133">Transmembrane helix</keyword>
<accession>A0A5P6VR65</accession>
<feature type="transmembrane region" description="Helical" evidence="4">
    <location>
        <begin position="62"/>
        <end position="84"/>
    </location>
</feature>
<evidence type="ECO:0000256" key="2">
    <source>
        <dbReference type="ARBA" id="ARBA00029447"/>
    </source>
</evidence>
<reference evidence="8" key="1">
    <citation type="submission" date="2019-08" db="EMBL/GenBank/DDBJ databases">
        <title>Complete Genome Sequence of the Polysaccharide-Degrading Rumen Bacterium Pseudobutyrivibrio xylanivorans MA3014.</title>
        <authorList>
            <person name="Palevich N."/>
            <person name="Maclean P.H."/>
            <person name="Kelly W.J."/>
            <person name="Leahy S.C."/>
            <person name="Rakonjac J."/>
            <person name="Attwood G.T."/>
        </authorList>
    </citation>
    <scope>NUCLEOTIDE SEQUENCE [LARGE SCALE GENOMIC DNA]</scope>
    <source>
        <strain evidence="8">MA3014</strain>
    </source>
</reference>
<dbReference type="PANTHER" id="PTHR43531:SF11">
    <property type="entry name" value="METHYL-ACCEPTING CHEMOTAXIS PROTEIN 3"/>
    <property type="match status" value="1"/>
</dbReference>
<dbReference type="GO" id="GO:0004888">
    <property type="term" value="F:transmembrane signaling receptor activity"/>
    <property type="evidence" value="ECO:0007669"/>
    <property type="project" value="TreeGrafter"/>
</dbReference>
<gene>
    <name evidence="7" type="ORF">FXF36_10010</name>
</gene>
<comment type="similarity">
    <text evidence="2">Belongs to the methyl-accepting chemotaxis (MCP) protein family.</text>
</comment>
<dbReference type="SMART" id="SM00283">
    <property type="entry name" value="MA"/>
    <property type="match status" value="1"/>
</dbReference>
<dbReference type="PROSITE" id="PS50885">
    <property type="entry name" value="HAMP"/>
    <property type="match status" value="1"/>
</dbReference>
<evidence type="ECO:0000256" key="1">
    <source>
        <dbReference type="ARBA" id="ARBA00022500"/>
    </source>
</evidence>
<feature type="transmembrane region" description="Helical" evidence="4">
    <location>
        <begin position="247"/>
        <end position="268"/>
    </location>
</feature>
<dbReference type="Pfam" id="PF00015">
    <property type="entry name" value="MCPsignal"/>
    <property type="match status" value="1"/>
</dbReference>
<evidence type="ECO:0000259" key="5">
    <source>
        <dbReference type="PROSITE" id="PS50111"/>
    </source>
</evidence>
<name>A0A5P6VR65_PSEXY</name>
<organism evidence="7 8">
    <name type="scientific">Pseudobutyrivibrio xylanivorans</name>
    <dbReference type="NCBI Taxonomy" id="185007"/>
    <lineage>
        <taxon>Bacteria</taxon>
        <taxon>Bacillati</taxon>
        <taxon>Bacillota</taxon>
        <taxon>Clostridia</taxon>
        <taxon>Lachnospirales</taxon>
        <taxon>Lachnospiraceae</taxon>
        <taxon>Pseudobutyrivibrio</taxon>
    </lineage>
</organism>
<keyword evidence="1" id="KW-0145">Chemotaxis</keyword>
<sequence length="634" mass="68772">METQKEASAIAITDMPVESLMLMASRMNSIEPLKNGTLNYRKGVFVVSKNNGDVKVGGIHSIIVQISLLNVGMLVAFLIVMGLIMSSMNTSTSTSVEMFDSMMNLTRHDANLKTDIMSLYDQVTGYIASGSAETQEALLPQIEVAKSTIAEDISQLNTDFAAYNNEEAAAQLQEISSQYDRMCAFIDKAIEKCDAGDQENAYTILFDKAEIQKVAIIHSTKVLDEAIEKNSTDTKANMNYLLKRGNVVAAIGIGIFIILIIFNFFMTYRTVVVRIKSMSAEVNDIIDNIQKGQGDLTARVNTKTKSELLYIKNGINHFIETLQGIMKDVKDGTVVLTESSEEVNSQLQIADDNVTSSSAALEELSANMESVVGILASINESVEDVKVAAEKITNQAEEGAQTANEIKIEADDLQVKVNTKKADVGEKMSVLSATLEKSVKDSEKVSQISDLTDDILDIASQTNLLALNASIEAARAGEAGKGFAVVADEISKLAANSRQTAATIQEIACEVTAAVKTLASNAEEVLEFINGTVIGDYDEFVDTGEKYGHTAEVMNDMLTEFTEKAESLNVIMKDMVDSVDTITNSVQESSTAITMSAENSAEIVTGIKNIFKAMDRNTEVTEQLNDTTQKFTSL</sequence>
<keyword evidence="4" id="KW-0812">Transmembrane</keyword>
<evidence type="ECO:0000313" key="8">
    <source>
        <dbReference type="Proteomes" id="UP000327030"/>
    </source>
</evidence>
<evidence type="ECO:0000313" key="7">
    <source>
        <dbReference type="EMBL" id="QFJ55175.1"/>
    </source>
</evidence>